<evidence type="ECO:0000256" key="1">
    <source>
        <dbReference type="ARBA" id="ARBA00006484"/>
    </source>
</evidence>
<evidence type="ECO:0000259" key="4">
    <source>
        <dbReference type="SMART" id="SM00822"/>
    </source>
</evidence>
<organism evidence="5 7">
    <name type="scientific">Mycobacterium gordonae</name>
    <dbReference type="NCBI Taxonomy" id="1778"/>
    <lineage>
        <taxon>Bacteria</taxon>
        <taxon>Bacillati</taxon>
        <taxon>Actinomycetota</taxon>
        <taxon>Actinomycetes</taxon>
        <taxon>Mycobacteriales</taxon>
        <taxon>Mycobacteriaceae</taxon>
        <taxon>Mycobacterium</taxon>
    </lineage>
</organism>
<dbReference type="PANTHER" id="PTHR24322">
    <property type="entry name" value="PKSB"/>
    <property type="match status" value="1"/>
</dbReference>
<evidence type="ECO:0000256" key="2">
    <source>
        <dbReference type="ARBA" id="ARBA00023002"/>
    </source>
</evidence>
<dbReference type="SMART" id="SM00822">
    <property type="entry name" value="PKS_KR"/>
    <property type="match status" value="1"/>
</dbReference>
<evidence type="ECO:0000256" key="3">
    <source>
        <dbReference type="RuleBase" id="RU000363"/>
    </source>
</evidence>
<dbReference type="AlphaFoldDB" id="A0A1A6BI77"/>
<dbReference type="GO" id="GO:0016616">
    <property type="term" value="F:oxidoreductase activity, acting on the CH-OH group of donors, NAD or NADP as acceptor"/>
    <property type="evidence" value="ECO:0007669"/>
    <property type="project" value="TreeGrafter"/>
</dbReference>
<dbReference type="PROSITE" id="PS00061">
    <property type="entry name" value="ADH_SHORT"/>
    <property type="match status" value="1"/>
</dbReference>
<dbReference type="Proteomes" id="UP000193928">
    <property type="component" value="Unassembled WGS sequence"/>
</dbReference>
<protein>
    <recommendedName>
        <fullName evidence="4">Ketoreductase domain-containing protein</fullName>
    </recommendedName>
</protein>
<evidence type="ECO:0000313" key="8">
    <source>
        <dbReference type="Proteomes" id="UP000193928"/>
    </source>
</evidence>
<accession>A0A1A6BI77</accession>
<dbReference type="Proteomes" id="UP000093757">
    <property type="component" value="Unassembled WGS sequence"/>
</dbReference>
<evidence type="ECO:0000313" key="6">
    <source>
        <dbReference type="EMBL" id="ORV94347.1"/>
    </source>
</evidence>
<dbReference type="Gene3D" id="3.40.50.720">
    <property type="entry name" value="NAD(P)-binding Rossmann-like Domain"/>
    <property type="match status" value="1"/>
</dbReference>
<comment type="caution">
    <text evidence="5">The sequence shown here is derived from an EMBL/GenBank/DDBJ whole genome shotgun (WGS) entry which is preliminary data.</text>
</comment>
<dbReference type="RefSeq" id="WP_065133732.1">
    <property type="nucleotide sequence ID" value="NZ_JACKSU010000019.1"/>
</dbReference>
<sequence>MKSSLAGRVVAITGGARGIGYTIAETLVARGARVALSDIDEDALKTAASTLSIETYGNLDVVDGDAFGAFLARVERECGALDVLINNAGIMPTGPLLEQSDALARRVLEINTLGMINGTKRALALMLPHRRGHIVNMASTMGEAAVPGLGVYNASKAATLTFSDAARLEFRRSGIHISAILPAAVNTELAAGVQGPRGIKNIEPKQVADAVVATLESNKSRPRVYVPPIAGVVLRAQRLLPRVLGEAAVRALGAESAVLSRSDQASRRAYHQRLQGH</sequence>
<dbReference type="OrthoDB" id="9775296at2"/>
<dbReference type="PRINTS" id="PR00081">
    <property type="entry name" value="GDHRDH"/>
</dbReference>
<comment type="similarity">
    <text evidence="1 3">Belongs to the short-chain dehydrogenases/reductases (SDR) family.</text>
</comment>
<feature type="domain" description="Ketoreductase" evidence="4">
    <location>
        <begin position="8"/>
        <end position="188"/>
    </location>
</feature>
<dbReference type="EMBL" id="MAEM01000229">
    <property type="protein sequence ID" value="OBS02033.1"/>
    <property type="molecule type" value="Genomic_DNA"/>
</dbReference>
<dbReference type="NCBIfam" id="NF005878">
    <property type="entry name" value="PRK07825.1"/>
    <property type="match status" value="1"/>
</dbReference>
<gene>
    <name evidence="5" type="ORF">A9W98_17085</name>
    <name evidence="6" type="ORF">AWC08_16840</name>
</gene>
<evidence type="ECO:0000313" key="5">
    <source>
        <dbReference type="EMBL" id="OBS02033.1"/>
    </source>
</evidence>
<dbReference type="InterPro" id="IPR057326">
    <property type="entry name" value="KR_dom"/>
</dbReference>
<evidence type="ECO:0000313" key="7">
    <source>
        <dbReference type="Proteomes" id="UP000093757"/>
    </source>
</evidence>
<dbReference type="PRINTS" id="PR00080">
    <property type="entry name" value="SDRFAMILY"/>
</dbReference>
<dbReference type="PANTHER" id="PTHR24322:SF736">
    <property type="entry name" value="RETINOL DEHYDROGENASE 10"/>
    <property type="match status" value="1"/>
</dbReference>
<dbReference type="InterPro" id="IPR020904">
    <property type="entry name" value="Sc_DH/Rdtase_CS"/>
</dbReference>
<dbReference type="InterPro" id="IPR036291">
    <property type="entry name" value="NAD(P)-bd_dom_sf"/>
</dbReference>
<dbReference type="SUPFAM" id="SSF51735">
    <property type="entry name" value="NAD(P)-binding Rossmann-fold domains"/>
    <property type="match status" value="1"/>
</dbReference>
<dbReference type="EMBL" id="LQOY01000032">
    <property type="protein sequence ID" value="ORV94347.1"/>
    <property type="molecule type" value="Genomic_DNA"/>
</dbReference>
<dbReference type="Pfam" id="PF00106">
    <property type="entry name" value="adh_short"/>
    <property type="match status" value="1"/>
</dbReference>
<reference evidence="6 8" key="1">
    <citation type="submission" date="2016-01" db="EMBL/GenBank/DDBJ databases">
        <title>The new phylogeny of the genus Mycobacterium.</title>
        <authorList>
            <person name="Tarcisio F."/>
            <person name="Conor M."/>
            <person name="Antonella G."/>
            <person name="Elisabetta G."/>
            <person name="Giulia F.S."/>
            <person name="Sara T."/>
            <person name="Anna F."/>
            <person name="Clotilde B."/>
            <person name="Roberto B."/>
            <person name="Veronica D.S."/>
            <person name="Fabio R."/>
            <person name="Monica P."/>
            <person name="Olivier J."/>
            <person name="Enrico T."/>
            <person name="Nicola S."/>
        </authorList>
    </citation>
    <scope>NUCLEOTIDE SEQUENCE [LARGE SCALE GENOMIC DNA]</scope>
    <source>
        <strain evidence="6 8">DSM 44160</strain>
    </source>
</reference>
<keyword evidence="8" id="KW-1185">Reference proteome</keyword>
<dbReference type="InterPro" id="IPR002347">
    <property type="entry name" value="SDR_fam"/>
</dbReference>
<proteinExistence type="inferred from homology"/>
<keyword evidence="2" id="KW-0560">Oxidoreductase</keyword>
<reference evidence="5 7" key="2">
    <citation type="submission" date="2016-06" db="EMBL/GenBank/DDBJ databases">
        <authorList>
            <person name="Kjaerup R.B."/>
            <person name="Dalgaard T.S."/>
            <person name="Juul-Madsen H.R."/>
        </authorList>
    </citation>
    <scope>NUCLEOTIDE SEQUENCE [LARGE SCALE GENOMIC DNA]</scope>
    <source>
        <strain evidence="5 7">1245752.6</strain>
    </source>
</reference>
<name>A0A1A6BI77_MYCGO</name>